<reference evidence="1 2" key="1">
    <citation type="journal article" date="2019" name="Int. J. Syst. Evol. Microbiol.">
        <title>The Global Catalogue of Microorganisms (GCM) 10K type strain sequencing project: providing services to taxonomists for standard genome sequencing and annotation.</title>
        <authorList>
            <consortium name="The Broad Institute Genomics Platform"/>
            <consortium name="The Broad Institute Genome Sequencing Center for Infectious Disease"/>
            <person name="Wu L."/>
            <person name="Ma J."/>
        </authorList>
    </citation>
    <scope>NUCLEOTIDE SEQUENCE [LARGE SCALE GENOMIC DNA]</scope>
    <source>
        <strain evidence="1 2">JCM 15933</strain>
    </source>
</reference>
<sequence length="324" mass="34543">MIGDAGRENRAERCRAAADSIAVLARRLARLVDLPTGEQLADVLSGAGWDAEGAGRRGVFAKGGVRAAVLTDWTTATVSVDLDSFGCPRDLDPDDFDDDAAYCAAVDRLYDDAEAMVGVVVERLGLEPADPLAVDPRADYGSRVRLRAGHWAVTVAAVQEDPDLPLLVEVNLTYGADLPGRLAQLVAAPARAEPVDWQTVSARIGVELPEDYRWLMEHYGPGTFDGYLTLSSTAALPQPGPGPPAGALRITTARMLPVATTANGATVSLLMDPTWDNLWQGLRITSPGTAPWDVPTGLLYFLVLTLSRRYPVPQFQVQGGAIPS</sequence>
<organism evidence="1 2">
    <name type="scientific">Dactylosporangium maewongense</name>
    <dbReference type="NCBI Taxonomy" id="634393"/>
    <lineage>
        <taxon>Bacteria</taxon>
        <taxon>Bacillati</taxon>
        <taxon>Actinomycetota</taxon>
        <taxon>Actinomycetes</taxon>
        <taxon>Micromonosporales</taxon>
        <taxon>Micromonosporaceae</taxon>
        <taxon>Dactylosporangium</taxon>
    </lineage>
</organism>
<dbReference type="EMBL" id="BAAAQD010000023">
    <property type="protein sequence ID" value="GAA1553876.1"/>
    <property type="molecule type" value="Genomic_DNA"/>
</dbReference>
<name>A0ABN2C746_9ACTN</name>
<dbReference type="SUPFAM" id="SSF160631">
    <property type="entry name" value="SMI1/KNR4-like"/>
    <property type="match status" value="1"/>
</dbReference>
<dbReference type="InterPro" id="IPR037883">
    <property type="entry name" value="Knr4/Smi1-like_sf"/>
</dbReference>
<proteinExistence type="predicted"/>
<comment type="caution">
    <text evidence="1">The sequence shown here is derived from an EMBL/GenBank/DDBJ whole genome shotgun (WGS) entry which is preliminary data.</text>
</comment>
<dbReference type="RefSeq" id="WP_344510093.1">
    <property type="nucleotide sequence ID" value="NZ_BAAAQD010000023.1"/>
</dbReference>
<protein>
    <submittedName>
        <fullName evidence="1">Uncharacterized protein</fullName>
    </submittedName>
</protein>
<accession>A0ABN2C746</accession>
<gene>
    <name evidence="1" type="ORF">GCM10009827_088310</name>
</gene>
<evidence type="ECO:0000313" key="1">
    <source>
        <dbReference type="EMBL" id="GAA1553876.1"/>
    </source>
</evidence>
<keyword evidence="2" id="KW-1185">Reference proteome</keyword>
<dbReference type="Proteomes" id="UP001501470">
    <property type="component" value="Unassembled WGS sequence"/>
</dbReference>
<evidence type="ECO:0000313" key="2">
    <source>
        <dbReference type="Proteomes" id="UP001501470"/>
    </source>
</evidence>